<dbReference type="KEGG" id="llu:AKJ09_04870"/>
<dbReference type="AlphaFoldDB" id="A0A0K1PXW5"/>
<dbReference type="InterPro" id="IPR046357">
    <property type="entry name" value="PPIase_dom_sf"/>
</dbReference>
<dbReference type="STRING" id="1391654.AKJ09_04870"/>
<dbReference type="Gene3D" id="3.10.50.40">
    <property type="match status" value="1"/>
</dbReference>
<evidence type="ECO:0000313" key="4">
    <source>
        <dbReference type="Proteomes" id="UP000064967"/>
    </source>
</evidence>
<organism evidence="3 4">
    <name type="scientific">Labilithrix luteola</name>
    <dbReference type="NCBI Taxonomy" id="1391654"/>
    <lineage>
        <taxon>Bacteria</taxon>
        <taxon>Pseudomonadati</taxon>
        <taxon>Myxococcota</taxon>
        <taxon>Polyangia</taxon>
        <taxon>Polyangiales</taxon>
        <taxon>Labilitrichaceae</taxon>
        <taxon>Labilithrix</taxon>
    </lineage>
</organism>
<keyword evidence="4" id="KW-1185">Reference proteome</keyword>
<name>A0A0K1PXW5_9BACT</name>
<dbReference type="Proteomes" id="UP000064967">
    <property type="component" value="Chromosome"/>
</dbReference>
<dbReference type="Pfam" id="PF00639">
    <property type="entry name" value="Rotamase"/>
    <property type="match status" value="1"/>
</dbReference>
<dbReference type="SUPFAM" id="SSF54534">
    <property type="entry name" value="FKBP-like"/>
    <property type="match status" value="1"/>
</dbReference>
<dbReference type="PANTHER" id="PTHR47245">
    <property type="entry name" value="PEPTIDYLPROLYL ISOMERASE"/>
    <property type="match status" value="1"/>
</dbReference>
<keyword evidence="1" id="KW-0697">Rotamase</keyword>
<keyword evidence="1 3" id="KW-0413">Isomerase</keyword>
<dbReference type="GO" id="GO:0003755">
    <property type="term" value="F:peptidyl-prolyl cis-trans isomerase activity"/>
    <property type="evidence" value="ECO:0007669"/>
    <property type="project" value="UniProtKB-KW"/>
</dbReference>
<dbReference type="InterPro" id="IPR050245">
    <property type="entry name" value="PrsA_foldase"/>
</dbReference>
<evidence type="ECO:0000313" key="3">
    <source>
        <dbReference type="EMBL" id="AKU98206.1"/>
    </source>
</evidence>
<dbReference type="EMBL" id="CP012333">
    <property type="protein sequence ID" value="AKU98206.1"/>
    <property type="molecule type" value="Genomic_DNA"/>
</dbReference>
<dbReference type="PROSITE" id="PS51257">
    <property type="entry name" value="PROKAR_LIPOPROTEIN"/>
    <property type="match status" value="1"/>
</dbReference>
<protein>
    <submittedName>
        <fullName evidence="3">Peptidyl-prolyl cis-trans isomerase PpiD</fullName>
    </submittedName>
</protein>
<sequence length="181" mass="19277">MLENARFGLAVAPKAYVLALAFGLALGLASSVGACGGTRSTLPESKTAQPTFDSPADKCLAVADAKRQRHPDEPAKITAKHILVKYAGAKKAPESVTRTREEGCLRAQEARSKLEQGASFADVVSEYSEEPGAKSREGSVGTIQRSDVVPQFADAAFELKPGEVSHVVETDYGFHVIMRTE</sequence>
<dbReference type="PANTHER" id="PTHR47245:SF2">
    <property type="entry name" value="PEPTIDYL-PROLYL CIS-TRANS ISOMERASE HP_0175-RELATED"/>
    <property type="match status" value="1"/>
</dbReference>
<reference evidence="3 4" key="1">
    <citation type="submission" date="2015-08" db="EMBL/GenBank/DDBJ databases">
        <authorList>
            <person name="Babu N.S."/>
            <person name="Beckwith C.J."/>
            <person name="Beseler K.G."/>
            <person name="Brison A."/>
            <person name="Carone J.V."/>
            <person name="Caskin T.P."/>
            <person name="Diamond M."/>
            <person name="Durham M.E."/>
            <person name="Foxe J.M."/>
            <person name="Go M."/>
            <person name="Henderson B.A."/>
            <person name="Jones I.B."/>
            <person name="McGettigan J.A."/>
            <person name="Micheletti S.J."/>
            <person name="Nasrallah M.E."/>
            <person name="Ortiz D."/>
            <person name="Piller C.R."/>
            <person name="Privatt S.R."/>
            <person name="Schneider S.L."/>
            <person name="Sharp S."/>
            <person name="Smith T.C."/>
            <person name="Stanton J.D."/>
            <person name="Ullery H.E."/>
            <person name="Wilson R.J."/>
            <person name="Serrano M.G."/>
            <person name="Buck G."/>
            <person name="Lee V."/>
            <person name="Wang Y."/>
            <person name="Carvalho R."/>
            <person name="Voegtly L."/>
            <person name="Shi R."/>
            <person name="Duckworth R."/>
            <person name="Johnson A."/>
            <person name="Loviza R."/>
            <person name="Walstead R."/>
            <person name="Shah Z."/>
            <person name="Kiflezghi M."/>
            <person name="Wade K."/>
            <person name="Ball S.L."/>
            <person name="Bradley K.W."/>
            <person name="Asai D.J."/>
            <person name="Bowman C.A."/>
            <person name="Russell D.A."/>
            <person name="Pope W.H."/>
            <person name="Jacobs-Sera D."/>
            <person name="Hendrix R.W."/>
            <person name="Hatfull G.F."/>
        </authorList>
    </citation>
    <scope>NUCLEOTIDE SEQUENCE [LARGE SCALE GENOMIC DNA]</scope>
    <source>
        <strain evidence="3 4">DSM 27648</strain>
    </source>
</reference>
<dbReference type="OrthoDB" id="14196at2"/>
<evidence type="ECO:0000259" key="2">
    <source>
        <dbReference type="PROSITE" id="PS50198"/>
    </source>
</evidence>
<accession>A0A0K1PXW5</accession>
<feature type="domain" description="PpiC" evidence="2">
    <location>
        <begin position="74"/>
        <end position="181"/>
    </location>
</feature>
<dbReference type="PROSITE" id="PS50198">
    <property type="entry name" value="PPIC_PPIASE_2"/>
    <property type="match status" value="1"/>
</dbReference>
<dbReference type="InterPro" id="IPR000297">
    <property type="entry name" value="PPIase_PpiC"/>
</dbReference>
<evidence type="ECO:0000256" key="1">
    <source>
        <dbReference type="PROSITE-ProRule" id="PRU00278"/>
    </source>
</evidence>
<gene>
    <name evidence="3" type="ORF">AKJ09_04870</name>
</gene>
<proteinExistence type="predicted"/>